<keyword evidence="3" id="KW-1185">Reference proteome</keyword>
<keyword evidence="1" id="KW-0812">Transmembrane</keyword>
<keyword evidence="1" id="KW-0472">Membrane</keyword>
<accession>A0A2W7HVM6</accession>
<sequence>MIKILGIVLTVAGMICLVIGVFGIFGEMNIGLSPWAFAIIGLIFFLSGIGIVKRKKDTDEV</sequence>
<evidence type="ECO:0000313" key="3">
    <source>
        <dbReference type="Proteomes" id="UP000249542"/>
    </source>
</evidence>
<organism evidence="2 3">
    <name type="scientific">Mesonia algae</name>
    <dbReference type="NCBI Taxonomy" id="213248"/>
    <lineage>
        <taxon>Bacteria</taxon>
        <taxon>Pseudomonadati</taxon>
        <taxon>Bacteroidota</taxon>
        <taxon>Flavobacteriia</taxon>
        <taxon>Flavobacteriales</taxon>
        <taxon>Flavobacteriaceae</taxon>
        <taxon>Mesonia</taxon>
    </lineage>
</organism>
<dbReference type="RefSeq" id="WP_111541845.1">
    <property type="nucleotide sequence ID" value="NZ_QKYV01000008.1"/>
</dbReference>
<keyword evidence="1" id="KW-1133">Transmembrane helix</keyword>
<protein>
    <submittedName>
        <fullName evidence="2">Uncharacterized protein</fullName>
    </submittedName>
</protein>
<dbReference type="Proteomes" id="UP000249542">
    <property type="component" value="Unassembled WGS sequence"/>
</dbReference>
<gene>
    <name evidence="2" type="ORF">LX95_02575</name>
</gene>
<name>A0A2W7HVM6_9FLAO</name>
<evidence type="ECO:0000313" key="2">
    <source>
        <dbReference type="EMBL" id="PZW38554.1"/>
    </source>
</evidence>
<comment type="caution">
    <text evidence="2">The sequence shown here is derived from an EMBL/GenBank/DDBJ whole genome shotgun (WGS) entry which is preliminary data.</text>
</comment>
<dbReference type="EMBL" id="QKYV01000008">
    <property type="protein sequence ID" value="PZW38554.1"/>
    <property type="molecule type" value="Genomic_DNA"/>
</dbReference>
<proteinExistence type="predicted"/>
<evidence type="ECO:0000256" key="1">
    <source>
        <dbReference type="SAM" id="Phobius"/>
    </source>
</evidence>
<reference evidence="2 3" key="1">
    <citation type="submission" date="2018-06" db="EMBL/GenBank/DDBJ databases">
        <title>Genomic Encyclopedia of Archaeal and Bacterial Type Strains, Phase II (KMG-II): from individual species to whole genera.</title>
        <authorList>
            <person name="Goeker M."/>
        </authorList>
    </citation>
    <scope>NUCLEOTIDE SEQUENCE [LARGE SCALE GENOMIC DNA]</scope>
    <source>
        <strain evidence="2 3">DSM 15361</strain>
    </source>
</reference>
<feature type="transmembrane region" description="Helical" evidence="1">
    <location>
        <begin position="7"/>
        <end position="26"/>
    </location>
</feature>
<feature type="transmembrane region" description="Helical" evidence="1">
    <location>
        <begin position="32"/>
        <end position="52"/>
    </location>
</feature>
<dbReference type="AlphaFoldDB" id="A0A2W7HVM6"/>